<dbReference type="Proteomes" id="UP001203338">
    <property type="component" value="Unassembled WGS sequence"/>
</dbReference>
<dbReference type="Gene3D" id="3.40.30.10">
    <property type="entry name" value="Glutaredoxin"/>
    <property type="match status" value="1"/>
</dbReference>
<evidence type="ECO:0000313" key="4">
    <source>
        <dbReference type="Proteomes" id="UP001203338"/>
    </source>
</evidence>
<gene>
    <name evidence="3" type="ORF">M3P05_06985</name>
</gene>
<dbReference type="InterPro" id="IPR040079">
    <property type="entry name" value="Glutathione_S-Trfase"/>
</dbReference>
<dbReference type="InterPro" id="IPR036282">
    <property type="entry name" value="Glutathione-S-Trfase_C_sf"/>
</dbReference>
<protein>
    <submittedName>
        <fullName evidence="3">Glutathione S-transferase family protein</fullName>
    </submittedName>
</protein>
<dbReference type="InterPro" id="IPR004045">
    <property type="entry name" value="Glutathione_S-Trfase_N"/>
</dbReference>
<dbReference type="SFLD" id="SFLDG00358">
    <property type="entry name" value="Main_(cytGST)"/>
    <property type="match status" value="1"/>
</dbReference>
<keyword evidence="4" id="KW-1185">Reference proteome</keyword>
<dbReference type="InterPro" id="IPR004046">
    <property type="entry name" value="GST_C"/>
</dbReference>
<dbReference type="Pfam" id="PF13417">
    <property type="entry name" value="GST_N_3"/>
    <property type="match status" value="1"/>
</dbReference>
<accession>A0ABT0PE88</accession>
<feature type="domain" description="GST C-terminal" evidence="2">
    <location>
        <begin position="87"/>
        <end position="203"/>
    </location>
</feature>
<organism evidence="3 4">
    <name type="scientific">Parendozoicomonas callyspongiae</name>
    <dbReference type="NCBI Taxonomy" id="2942213"/>
    <lineage>
        <taxon>Bacteria</taxon>
        <taxon>Pseudomonadati</taxon>
        <taxon>Pseudomonadota</taxon>
        <taxon>Gammaproteobacteria</taxon>
        <taxon>Oceanospirillales</taxon>
        <taxon>Endozoicomonadaceae</taxon>
        <taxon>Parendozoicomonas</taxon>
    </lineage>
</organism>
<dbReference type="EMBL" id="JAMFLX010000007">
    <property type="protein sequence ID" value="MCL6269682.1"/>
    <property type="molecule type" value="Genomic_DNA"/>
</dbReference>
<dbReference type="Gene3D" id="1.20.1050.10">
    <property type="match status" value="1"/>
</dbReference>
<dbReference type="SUPFAM" id="SSF52833">
    <property type="entry name" value="Thioredoxin-like"/>
    <property type="match status" value="1"/>
</dbReference>
<dbReference type="PROSITE" id="PS50404">
    <property type="entry name" value="GST_NTER"/>
    <property type="match status" value="1"/>
</dbReference>
<dbReference type="PANTHER" id="PTHR44051:SF8">
    <property type="entry name" value="GLUTATHIONE S-TRANSFERASE GSTA"/>
    <property type="match status" value="1"/>
</dbReference>
<dbReference type="PROSITE" id="PS50405">
    <property type="entry name" value="GST_CTER"/>
    <property type="match status" value="1"/>
</dbReference>
<dbReference type="PANTHER" id="PTHR44051">
    <property type="entry name" value="GLUTATHIONE S-TRANSFERASE-RELATED"/>
    <property type="match status" value="1"/>
</dbReference>
<dbReference type="SUPFAM" id="SSF47616">
    <property type="entry name" value="GST C-terminal domain-like"/>
    <property type="match status" value="1"/>
</dbReference>
<dbReference type="RefSeq" id="WP_249698750.1">
    <property type="nucleotide sequence ID" value="NZ_JAMFLX010000007.1"/>
</dbReference>
<dbReference type="InterPro" id="IPR034345">
    <property type="entry name" value="Gtt2-like_N"/>
</dbReference>
<sequence>MKIYETHSAPNPRRVRVFLAEKGIADVEYIQVDIQKGDNLKPEVLARNPLGKVPYLELDDGTCISETVAICRYFEELQPEPSLMGSTPQEKAEIEMWQRLCEFYFSLPVGMCFQHTTGYFSDRMNPVKEWGIEAGKNAAKFMSLIDNQLAENKYVAGDTFSIADITLLCAVDFARVIKLRMTEEHPNLQRWHALVSSRESAKA</sequence>
<evidence type="ECO:0000313" key="3">
    <source>
        <dbReference type="EMBL" id="MCL6269682.1"/>
    </source>
</evidence>
<dbReference type="CDD" id="cd03051">
    <property type="entry name" value="GST_N_GTT2_like"/>
    <property type="match status" value="1"/>
</dbReference>
<reference evidence="3 4" key="1">
    <citation type="submission" date="2022-05" db="EMBL/GenBank/DDBJ databases">
        <authorList>
            <person name="Park J.-S."/>
        </authorList>
    </citation>
    <scope>NUCLEOTIDE SEQUENCE [LARGE SCALE GENOMIC DNA]</scope>
    <source>
        <strain evidence="3 4">2012CJ34-2</strain>
    </source>
</reference>
<comment type="caution">
    <text evidence="3">The sequence shown here is derived from an EMBL/GenBank/DDBJ whole genome shotgun (WGS) entry which is preliminary data.</text>
</comment>
<name>A0ABT0PE88_9GAMM</name>
<dbReference type="InterPro" id="IPR036249">
    <property type="entry name" value="Thioredoxin-like_sf"/>
</dbReference>
<feature type="domain" description="GST N-terminal" evidence="1">
    <location>
        <begin position="1"/>
        <end position="82"/>
    </location>
</feature>
<evidence type="ECO:0000259" key="1">
    <source>
        <dbReference type="PROSITE" id="PS50404"/>
    </source>
</evidence>
<proteinExistence type="predicted"/>
<evidence type="ECO:0000259" key="2">
    <source>
        <dbReference type="PROSITE" id="PS50405"/>
    </source>
</evidence>
<dbReference type="SFLD" id="SFLDS00019">
    <property type="entry name" value="Glutathione_Transferase_(cytos"/>
    <property type="match status" value="1"/>
</dbReference>
<dbReference type="Pfam" id="PF00043">
    <property type="entry name" value="GST_C"/>
    <property type="match status" value="1"/>
</dbReference>
<dbReference type="InterPro" id="IPR010987">
    <property type="entry name" value="Glutathione-S-Trfase_C-like"/>
</dbReference>